<evidence type="ECO:0000256" key="3">
    <source>
        <dbReference type="ARBA" id="ARBA00022989"/>
    </source>
</evidence>
<comment type="subcellular location">
    <subcellularLocation>
        <location evidence="1">Membrane</location>
        <topology evidence="1">Multi-pass membrane protein</topology>
    </subcellularLocation>
</comment>
<evidence type="ECO:0000259" key="7">
    <source>
        <dbReference type="PROSITE" id="PS50929"/>
    </source>
</evidence>
<dbReference type="EMBL" id="GECU01007710">
    <property type="protein sequence ID" value="JAS99996.1"/>
    <property type="molecule type" value="Transcribed_RNA"/>
</dbReference>
<feature type="transmembrane region" description="Helical" evidence="6">
    <location>
        <begin position="199"/>
        <end position="224"/>
    </location>
</feature>
<organism evidence="8">
    <name type="scientific">Homalodisca liturata</name>
    <dbReference type="NCBI Taxonomy" id="320908"/>
    <lineage>
        <taxon>Eukaryota</taxon>
        <taxon>Metazoa</taxon>
        <taxon>Ecdysozoa</taxon>
        <taxon>Arthropoda</taxon>
        <taxon>Hexapoda</taxon>
        <taxon>Insecta</taxon>
        <taxon>Pterygota</taxon>
        <taxon>Neoptera</taxon>
        <taxon>Paraneoptera</taxon>
        <taxon>Hemiptera</taxon>
        <taxon>Auchenorrhyncha</taxon>
        <taxon>Membracoidea</taxon>
        <taxon>Cicadellidae</taxon>
        <taxon>Cicadellinae</taxon>
        <taxon>Proconiini</taxon>
        <taxon>Homalodisca</taxon>
    </lineage>
</organism>
<dbReference type="PANTHER" id="PTHR43394">
    <property type="entry name" value="ATP-DEPENDENT PERMEASE MDL1, MITOCHONDRIAL"/>
    <property type="match status" value="1"/>
</dbReference>
<dbReference type="PROSITE" id="PS50929">
    <property type="entry name" value="ABC_TM1F"/>
    <property type="match status" value="1"/>
</dbReference>
<name>A0A1B6JL48_9HEMI</name>
<dbReference type="InterPro" id="IPR027417">
    <property type="entry name" value="P-loop_NTPase"/>
</dbReference>
<proteinExistence type="predicted"/>
<protein>
    <recommendedName>
        <fullName evidence="7">ABC transmembrane type-1 domain-containing protein</fullName>
    </recommendedName>
</protein>
<dbReference type="GO" id="GO:0005524">
    <property type="term" value="F:ATP binding"/>
    <property type="evidence" value="ECO:0007669"/>
    <property type="project" value="InterPro"/>
</dbReference>
<dbReference type="SUPFAM" id="SSF90123">
    <property type="entry name" value="ABC transporter transmembrane region"/>
    <property type="match status" value="1"/>
</dbReference>
<dbReference type="AlphaFoldDB" id="A0A1B6JL48"/>
<dbReference type="Gene3D" id="1.20.1560.10">
    <property type="entry name" value="ABC transporter type 1, transmembrane domain"/>
    <property type="match status" value="1"/>
</dbReference>
<dbReference type="InterPro" id="IPR039421">
    <property type="entry name" value="Type_1_exporter"/>
</dbReference>
<reference evidence="8" key="1">
    <citation type="submission" date="2015-11" db="EMBL/GenBank/DDBJ databases">
        <title>De novo transcriptome assembly of four potential Pierce s Disease insect vectors from Arizona vineyards.</title>
        <authorList>
            <person name="Tassone E.E."/>
        </authorList>
    </citation>
    <scope>NUCLEOTIDE SEQUENCE</scope>
</reference>
<evidence type="ECO:0000256" key="4">
    <source>
        <dbReference type="ARBA" id="ARBA00023136"/>
    </source>
</evidence>
<dbReference type="PANTHER" id="PTHR43394:SF27">
    <property type="entry name" value="ATP-DEPENDENT TRANSLOCASE ABCB1-LIKE"/>
    <property type="match status" value="1"/>
</dbReference>
<feature type="domain" description="ABC transmembrane type-1" evidence="7">
    <location>
        <begin position="158"/>
        <end position="311"/>
    </location>
</feature>
<evidence type="ECO:0000256" key="1">
    <source>
        <dbReference type="ARBA" id="ARBA00004141"/>
    </source>
</evidence>
<dbReference type="Pfam" id="PF00664">
    <property type="entry name" value="ABC_membrane"/>
    <property type="match status" value="1"/>
</dbReference>
<keyword evidence="3 6" id="KW-1133">Transmembrane helix</keyword>
<dbReference type="Gene3D" id="3.40.50.300">
    <property type="entry name" value="P-loop containing nucleotide triphosphate hydrolases"/>
    <property type="match status" value="1"/>
</dbReference>
<feature type="region of interest" description="Disordered" evidence="5">
    <location>
        <begin position="98"/>
        <end position="127"/>
    </location>
</feature>
<gene>
    <name evidence="8" type="ORF">g.46817</name>
</gene>
<feature type="non-terminal residue" evidence="8">
    <location>
        <position position="311"/>
    </location>
</feature>
<dbReference type="InterPro" id="IPR011527">
    <property type="entry name" value="ABC1_TM_dom"/>
</dbReference>
<evidence type="ECO:0000313" key="8">
    <source>
        <dbReference type="EMBL" id="JAS99996.1"/>
    </source>
</evidence>
<dbReference type="GO" id="GO:0090374">
    <property type="term" value="P:oligopeptide export from mitochondrion"/>
    <property type="evidence" value="ECO:0007669"/>
    <property type="project" value="TreeGrafter"/>
</dbReference>
<dbReference type="InterPro" id="IPR036640">
    <property type="entry name" value="ABC1_TM_sf"/>
</dbReference>
<dbReference type="GO" id="GO:0015421">
    <property type="term" value="F:ABC-type oligopeptide transporter activity"/>
    <property type="evidence" value="ECO:0007669"/>
    <property type="project" value="TreeGrafter"/>
</dbReference>
<evidence type="ECO:0000256" key="6">
    <source>
        <dbReference type="SAM" id="Phobius"/>
    </source>
</evidence>
<keyword evidence="4 6" id="KW-0472">Membrane</keyword>
<keyword evidence="2 6" id="KW-0812">Transmembrane</keyword>
<feature type="transmembrane region" description="Helical" evidence="6">
    <location>
        <begin position="154"/>
        <end position="179"/>
    </location>
</feature>
<dbReference type="CDD" id="cd18578">
    <property type="entry name" value="ABC_6TM_Pgp_ABCB1_D2_like"/>
    <property type="match status" value="1"/>
</dbReference>
<evidence type="ECO:0000256" key="2">
    <source>
        <dbReference type="ARBA" id="ARBA00022692"/>
    </source>
</evidence>
<evidence type="ECO:0000256" key="5">
    <source>
        <dbReference type="SAM" id="MobiDB-lite"/>
    </source>
</evidence>
<dbReference type="SUPFAM" id="SSF52540">
    <property type="entry name" value="P-loop containing nucleoside triphosphate hydrolases"/>
    <property type="match status" value="1"/>
</dbReference>
<feature type="non-terminal residue" evidence="8">
    <location>
        <position position="1"/>
    </location>
</feature>
<sequence length="311" mass="33376">VTADAIARALLRRPSILLLDEATSALDVANESVVQSALEQASKGRTTLTVSHRLSSIRHVDRILVISSGRLVEQGTHAELMALEGHYYSLVTADASLEENTKTDPEDNGTNDNGYVSQDEADSLPDNVVKKPDLTEELYECPVMRIVGLNKPDWPYVLIGSVASFLNGCTSPASAIFFGNMYGALSSPNDDDVIAATNGYAIAFVIVGLIAFTCVFLQISSLTMAGVRMTSRLRVNVFRAMLQQDMAWFDDTRNSVGGLCAKLSSDTSSVQGATGSKLGTLLQGLSTLGVGTVMSLFYSWKMTVMCLICVP</sequence>
<accession>A0A1B6JL48</accession>
<dbReference type="GO" id="GO:0005743">
    <property type="term" value="C:mitochondrial inner membrane"/>
    <property type="evidence" value="ECO:0007669"/>
    <property type="project" value="TreeGrafter"/>
</dbReference>